<evidence type="ECO:0000313" key="9">
    <source>
        <dbReference type="EMBL" id="ODV90133.1"/>
    </source>
</evidence>
<dbReference type="Gene3D" id="3.90.180.10">
    <property type="entry name" value="Medium-chain alcohol dehydrogenases, catalytic domain"/>
    <property type="match status" value="1"/>
</dbReference>
<feature type="domain" description="Enoyl reductase (ER)" evidence="8">
    <location>
        <begin position="20"/>
        <end position="356"/>
    </location>
</feature>
<proteinExistence type="inferred from homology"/>
<dbReference type="SUPFAM" id="SSF50129">
    <property type="entry name" value="GroES-like"/>
    <property type="match status" value="1"/>
</dbReference>
<organism evidence="9 10">
    <name type="scientific">Tortispora caseinolytica NRRL Y-17796</name>
    <dbReference type="NCBI Taxonomy" id="767744"/>
    <lineage>
        <taxon>Eukaryota</taxon>
        <taxon>Fungi</taxon>
        <taxon>Dikarya</taxon>
        <taxon>Ascomycota</taxon>
        <taxon>Saccharomycotina</taxon>
        <taxon>Trigonopsidomycetes</taxon>
        <taxon>Trigonopsidales</taxon>
        <taxon>Trigonopsidaceae</taxon>
        <taxon>Tortispora</taxon>
    </lineage>
</organism>
<dbReference type="AlphaFoldDB" id="A0A1E4TEJ6"/>
<evidence type="ECO:0000256" key="3">
    <source>
        <dbReference type="ARBA" id="ARBA00022723"/>
    </source>
</evidence>
<dbReference type="CDD" id="cd08297">
    <property type="entry name" value="CAD3"/>
    <property type="match status" value="1"/>
</dbReference>
<keyword evidence="10" id="KW-1185">Reference proteome</keyword>
<dbReference type="PROSITE" id="PS00059">
    <property type="entry name" value="ADH_ZINC"/>
    <property type="match status" value="1"/>
</dbReference>
<name>A0A1E4TEJ6_9ASCO</name>
<evidence type="ECO:0000259" key="8">
    <source>
        <dbReference type="SMART" id="SM00829"/>
    </source>
</evidence>
<dbReference type="PANTHER" id="PTHR42940">
    <property type="entry name" value="ALCOHOL DEHYDROGENASE 1-RELATED"/>
    <property type="match status" value="1"/>
</dbReference>
<protein>
    <recommendedName>
        <fullName evidence="8">Enoyl reductase (ER) domain-containing protein</fullName>
    </recommendedName>
</protein>
<dbReference type="InterPro" id="IPR002328">
    <property type="entry name" value="ADH_Zn_CS"/>
</dbReference>
<keyword evidence="3 7" id="KW-0479">Metal-binding</keyword>
<accession>A0A1E4TEJ6</accession>
<evidence type="ECO:0000256" key="2">
    <source>
        <dbReference type="ARBA" id="ARBA00008072"/>
    </source>
</evidence>
<dbReference type="InterPro" id="IPR020843">
    <property type="entry name" value="ER"/>
</dbReference>
<dbReference type="OrthoDB" id="1879366at2759"/>
<evidence type="ECO:0000256" key="1">
    <source>
        <dbReference type="ARBA" id="ARBA00001947"/>
    </source>
</evidence>
<comment type="cofactor">
    <cofactor evidence="1 7">
        <name>Zn(2+)</name>
        <dbReference type="ChEBI" id="CHEBI:29105"/>
    </cofactor>
</comment>
<dbReference type="EMBL" id="KV453842">
    <property type="protein sequence ID" value="ODV90133.1"/>
    <property type="molecule type" value="Genomic_DNA"/>
</dbReference>
<evidence type="ECO:0000256" key="6">
    <source>
        <dbReference type="ARBA" id="ARBA00023027"/>
    </source>
</evidence>
<keyword evidence="4 7" id="KW-0862">Zinc</keyword>
<dbReference type="GO" id="GO:0005737">
    <property type="term" value="C:cytoplasm"/>
    <property type="evidence" value="ECO:0007669"/>
    <property type="project" value="TreeGrafter"/>
</dbReference>
<evidence type="ECO:0000256" key="4">
    <source>
        <dbReference type="ARBA" id="ARBA00022833"/>
    </source>
</evidence>
<evidence type="ECO:0000313" key="10">
    <source>
        <dbReference type="Proteomes" id="UP000095023"/>
    </source>
</evidence>
<evidence type="ECO:0000256" key="5">
    <source>
        <dbReference type="ARBA" id="ARBA00023002"/>
    </source>
</evidence>
<dbReference type="Pfam" id="PF00107">
    <property type="entry name" value="ADH_zinc_N"/>
    <property type="match status" value="1"/>
</dbReference>
<dbReference type="InterPro" id="IPR013154">
    <property type="entry name" value="ADH-like_N"/>
</dbReference>
<dbReference type="InterPro" id="IPR011032">
    <property type="entry name" value="GroES-like_sf"/>
</dbReference>
<comment type="similarity">
    <text evidence="2 7">Belongs to the zinc-containing alcohol dehydrogenase family.</text>
</comment>
<reference evidence="10" key="1">
    <citation type="submission" date="2016-02" db="EMBL/GenBank/DDBJ databases">
        <title>Comparative genomics of biotechnologically important yeasts.</title>
        <authorList>
            <consortium name="DOE Joint Genome Institute"/>
            <person name="Riley R."/>
            <person name="Haridas S."/>
            <person name="Wolfe K.H."/>
            <person name="Lopes M.R."/>
            <person name="Hittinger C.T."/>
            <person name="Goker M."/>
            <person name="Salamov A."/>
            <person name="Wisecaver J."/>
            <person name="Long T.M."/>
            <person name="Aerts A.L."/>
            <person name="Barry K."/>
            <person name="Choi C."/>
            <person name="Clum A."/>
            <person name="Coughlan A.Y."/>
            <person name="Deshpande S."/>
            <person name="Douglass A.P."/>
            <person name="Hanson S.J."/>
            <person name="Klenk H.-P."/>
            <person name="Labutti K."/>
            <person name="Lapidus A."/>
            <person name="Lindquist E."/>
            <person name="Lipzen A."/>
            <person name="Meier-Kolthoff J.P."/>
            <person name="Ohm R.A."/>
            <person name="Otillar R.P."/>
            <person name="Pangilinan J."/>
            <person name="Peng Y."/>
            <person name="Rokas A."/>
            <person name="Rosa C.A."/>
            <person name="Scheuner C."/>
            <person name="Sibirny A.A."/>
            <person name="Slot J.C."/>
            <person name="Stielow J.B."/>
            <person name="Sun H."/>
            <person name="Kurtzman C.P."/>
            <person name="Blackwell M."/>
            <person name="Jeffries T.W."/>
            <person name="Grigoriev I.V."/>
        </authorList>
    </citation>
    <scope>NUCLEOTIDE SEQUENCE [LARGE SCALE GENOMIC DNA]</scope>
    <source>
        <strain evidence="10">NRRL Y-17796</strain>
    </source>
</reference>
<keyword evidence="5" id="KW-0560">Oxidoreductase</keyword>
<dbReference type="PANTHER" id="PTHR42940:SF1">
    <property type="entry name" value="ENOYL REDUCTASE (ER) DOMAIN-CONTAINING PROTEIN"/>
    <property type="match status" value="1"/>
</dbReference>
<evidence type="ECO:0000256" key="7">
    <source>
        <dbReference type="RuleBase" id="RU361277"/>
    </source>
</evidence>
<sequence length="358" mass="38605">MAPVEVPKVQRALVCDKPQKDYELKLVNDYPVPQPKYGEVLVKLSSTGVCHSDLSLLQDHWAGALSMQCKVAGHEGVGRIVAHGEGVDKEKFPIGLRCGVPLMRHTCQSCEDCWLPGQECYCENGLFSAVQLDGSFMEYVPVETSYFCPVPEEIPDKYVGPILCGGVTVYKSIKNAGLDCGDWLVITGAGGGLGSMAIQYANAKGIRVIGVDTGSEKEATCVQAGIEKFIDFRKVKDVTAEVFKITGGKGAHGSMVLVPSEAAYNQAVTYLRKHGSLMCVGLPDVTATIKISPVVAVFRDIKVIASLVGTRQDIAEALDLAARGKFHPYVEEYELKDAKKVLDTMASGQLNGRAVLKF</sequence>
<dbReference type="GO" id="GO:0004022">
    <property type="term" value="F:alcohol dehydrogenase (NAD+) activity"/>
    <property type="evidence" value="ECO:0007669"/>
    <property type="project" value="TreeGrafter"/>
</dbReference>
<gene>
    <name evidence="9" type="ORF">CANCADRAFT_101524</name>
</gene>
<dbReference type="Pfam" id="PF08240">
    <property type="entry name" value="ADH_N"/>
    <property type="match status" value="1"/>
</dbReference>
<keyword evidence="6" id="KW-0520">NAD</keyword>
<dbReference type="InterPro" id="IPR013149">
    <property type="entry name" value="ADH-like_C"/>
</dbReference>
<dbReference type="GO" id="GO:0008270">
    <property type="term" value="F:zinc ion binding"/>
    <property type="evidence" value="ECO:0007669"/>
    <property type="project" value="InterPro"/>
</dbReference>
<dbReference type="InterPro" id="IPR036291">
    <property type="entry name" value="NAD(P)-bd_dom_sf"/>
</dbReference>
<dbReference type="SMART" id="SM00829">
    <property type="entry name" value="PKS_ER"/>
    <property type="match status" value="1"/>
</dbReference>
<dbReference type="Gene3D" id="3.40.50.720">
    <property type="entry name" value="NAD(P)-binding Rossmann-like Domain"/>
    <property type="match status" value="1"/>
</dbReference>
<dbReference type="Proteomes" id="UP000095023">
    <property type="component" value="Unassembled WGS sequence"/>
</dbReference>
<dbReference type="SUPFAM" id="SSF51735">
    <property type="entry name" value="NAD(P)-binding Rossmann-fold domains"/>
    <property type="match status" value="1"/>
</dbReference>
<dbReference type="FunFam" id="3.40.50.720:FF:000039">
    <property type="entry name" value="Alcohol dehydrogenase AdhP"/>
    <property type="match status" value="1"/>
</dbReference>